<reference evidence="4 5" key="1">
    <citation type="submission" date="2016-10" db="EMBL/GenBank/DDBJ databases">
        <authorList>
            <person name="de Groot N.N."/>
        </authorList>
    </citation>
    <scope>NUCLEOTIDE SEQUENCE [LARGE SCALE GENOMIC DNA]</scope>
    <source>
        <strain evidence="4 5">47C3B</strain>
    </source>
</reference>
<evidence type="ECO:0000259" key="2">
    <source>
        <dbReference type="Pfam" id="PF03372"/>
    </source>
</evidence>
<dbReference type="GO" id="GO:0004527">
    <property type="term" value="F:exonuclease activity"/>
    <property type="evidence" value="ECO:0007669"/>
    <property type="project" value="UniProtKB-KW"/>
</dbReference>
<keyword evidence="4" id="KW-0378">Hydrolase</keyword>
<gene>
    <name evidence="4" type="ORF">SAMN05216464_103446</name>
</gene>
<dbReference type="AlphaFoldDB" id="A0A1G6ZPR4"/>
<proteinExistence type="predicted"/>
<dbReference type="Gene3D" id="3.60.10.10">
    <property type="entry name" value="Endonuclease/exonuclease/phosphatase"/>
    <property type="match status" value="1"/>
</dbReference>
<keyword evidence="1" id="KW-0732">Signal</keyword>
<dbReference type="InterPro" id="IPR029456">
    <property type="entry name" value="Sialidase_N"/>
</dbReference>
<keyword evidence="4" id="KW-0269">Exonuclease</keyword>
<keyword evidence="5" id="KW-1185">Reference proteome</keyword>
<dbReference type="InterPro" id="IPR036691">
    <property type="entry name" value="Endo/exonu/phosph_ase_sf"/>
</dbReference>
<dbReference type="RefSeq" id="WP_091148604.1">
    <property type="nucleotide sequence ID" value="NZ_FNAI01000003.1"/>
</dbReference>
<dbReference type="Pfam" id="PF14873">
    <property type="entry name" value="BNR_assoc_N"/>
    <property type="match status" value="1"/>
</dbReference>
<dbReference type="PANTHER" id="PTHR41349:SF1">
    <property type="entry name" value="PROTEIN CBG08683"/>
    <property type="match status" value="1"/>
</dbReference>
<dbReference type="GO" id="GO:0004553">
    <property type="term" value="F:hydrolase activity, hydrolyzing O-glycosyl compounds"/>
    <property type="evidence" value="ECO:0007669"/>
    <property type="project" value="UniProtKB-ARBA"/>
</dbReference>
<dbReference type="GO" id="GO:0005975">
    <property type="term" value="P:carbohydrate metabolic process"/>
    <property type="evidence" value="ECO:0007669"/>
    <property type="project" value="UniProtKB-ARBA"/>
</dbReference>
<evidence type="ECO:0000256" key="1">
    <source>
        <dbReference type="SAM" id="SignalP"/>
    </source>
</evidence>
<dbReference type="SUPFAM" id="SSF56219">
    <property type="entry name" value="DNase I-like"/>
    <property type="match status" value="1"/>
</dbReference>
<dbReference type="InterPro" id="IPR005135">
    <property type="entry name" value="Endo/exonuclease/phosphatase"/>
</dbReference>
<keyword evidence="4" id="KW-0540">Nuclease</keyword>
<feature type="domain" description="Endonuclease/exonuclease/phosphatase" evidence="2">
    <location>
        <begin position="412"/>
        <end position="670"/>
    </location>
</feature>
<dbReference type="InterPro" id="IPR013320">
    <property type="entry name" value="ConA-like_dom_sf"/>
</dbReference>
<accession>A0A1G6ZPR4</accession>
<feature type="domain" description="Sialidase N-terminal" evidence="3">
    <location>
        <begin position="257"/>
        <end position="382"/>
    </location>
</feature>
<dbReference type="Proteomes" id="UP000199072">
    <property type="component" value="Unassembled WGS sequence"/>
</dbReference>
<sequence>MKKIKALLVASCLILMAVTARSQAGNFALCLDGKDNNPCIGMDIIKGQWTLEAWIKGDGKPWKNTEAIIGTGEYGEVNTIDQLPLMLKNGRLYSSKADIIAPAALDDKWHHVAVSCNGVETKLYLDAKEIASKKSATDILPGEIGTSDIDSTGFGGCIDEVRIWTCALSGAILRKWMHQPLAASHPNFDKLKGYYNFDDLKNNVSLNLVGKGVQAYHLRNTRKKYNGDLPLAYLVKNNNPLFAGPNKKQELFNAIVIQSEWDADQNAKNDELLKLRVVVSGSHSPLKLTALNLDFSGSTLLGDITKVHIYYAGQSPRSTTRVELFGTGKIPGKSNSFTAIPAHAFTLKNGVNYFLVTLDVSKNAVIGNTLRAKVSSFRLNGNAHIPEEDQTENIFKLITPNSATSPNTVKLLQWNIWHGGVHMGKIAGPNRVKELIRKTNADIVTMEEAYGTQTMLADSLGFIMQTASLKENLALFSRFPIKENPSNAKFNSNVATVTLPNNKKVLVGNWWLRYAYKHEYTGSYPNNGSDTKEWAAEDKELGAVDAQTNLDRDIDPVLQSDPVLPVIIAGDFNSGSHLDWTAKAAFLHYGYGPVEFPISRLMLQRGYTDSYRILHPDEVAYPAGTFAAIYGHMQTSRIDYVYYKGPGLKAMFSKIIRTAPEIDDVWPSDHSAVLTVFEIN</sequence>
<protein>
    <submittedName>
        <fullName evidence="4">Exonuclease III</fullName>
    </submittedName>
</protein>
<dbReference type="PANTHER" id="PTHR41349">
    <property type="match status" value="1"/>
</dbReference>
<dbReference type="Gene3D" id="2.60.120.200">
    <property type="match status" value="1"/>
</dbReference>
<dbReference type="SUPFAM" id="SSF49899">
    <property type="entry name" value="Concanavalin A-like lectins/glucanases"/>
    <property type="match status" value="1"/>
</dbReference>
<feature type="chain" id="PRO_5011551622" evidence="1">
    <location>
        <begin position="25"/>
        <end position="680"/>
    </location>
</feature>
<dbReference type="Pfam" id="PF13385">
    <property type="entry name" value="Laminin_G_3"/>
    <property type="match status" value="1"/>
</dbReference>
<evidence type="ECO:0000313" key="4">
    <source>
        <dbReference type="EMBL" id="SDE04521.1"/>
    </source>
</evidence>
<dbReference type="OrthoDB" id="9794261at2"/>
<dbReference type="Gene3D" id="2.60.40.1290">
    <property type="match status" value="2"/>
</dbReference>
<name>A0A1G6ZPR4_9SPHI</name>
<dbReference type="Pfam" id="PF03372">
    <property type="entry name" value="Exo_endo_phos"/>
    <property type="match status" value="1"/>
</dbReference>
<feature type="signal peptide" evidence="1">
    <location>
        <begin position="1"/>
        <end position="24"/>
    </location>
</feature>
<evidence type="ECO:0000259" key="3">
    <source>
        <dbReference type="Pfam" id="PF14873"/>
    </source>
</evidence>
<evidence type="ECO:0000313" key="5">
    <source>
        <dbReference type="Proteomes" id="UP000199072"/>
    </source>
</evidence>
<dbReference type="EMBL" id="FNAI01000003">
    <property type="protein sequence ID" value="SDE04521.1"/>
    <property type="molecule type" value="Genomic_DNA"/>
</dbReference>
<dbReference type="STRING" id="1391627.SAMN05216464_103446"/>
<organism evidence="4 5">
    <name type="scientific">Mucilaginibacter pineti</name>
    <dbReference type="NCBI Taxonomy" id="1391627"/>
    <lineage>
        <taxon>Bacteria</taxon>
        <taxon>Pseudomonadati</taxon>
        <taxon>Bacteroidota</taxon>
        <taxon>Sphingobacteriia</taxon>
        <taxon>Sphingobacteriales</taxon>
        <taxon>Sphingobacteriaceae</taxon>
        <taxon>Mucilaginibacter</taxon>
    </lineage>
</organism>